<sequence>WELINAGMEENDRTKKPNTRSRVEELTHQFENIGVNLPKI</sequence>
<keyword evidence="3" id="KW-1185">Reference proteome</keyword>
<evidence type="ECO:0000313" key="2">
    <source>
        <dbReference type="EMBL" id="CAG8820437.1"/>
    </source>
</evidence>
<dbReference type="Proteomes" id="UP000789405">
    <property type="component" value="Unassembled WGS sequence"/>
</dbReference>
<protein>
    <submittedName>
        <fullName evidence="2">15676_t:CDS:1</fullName>
    </submittedName>
</protein>
<dbReference type="EMBL" id="CAJVPY010059359">
    <property type="protein sequence ID" value="CAG8820437.1"/>
    <property type="molecule type" value="Genomic_DNA"/>
</dbReference>
<feature type="region of interest" description="Disordered" evidence="1">
    <location>
        <begin position="1"/>
        <end position="22"/>
    </location>
</feature>
<evidence type="ECO:0000313" key="3">
    <source>
        <dbReference type="Proteomes" id="UP000789405"/>
    </source>
</evidence>
<feature type="compositionally biased region" description="Basic and acidic residues" evidence="1">
    <location>
        <begin position="10"/>
        <end position="22"/>
    </location>
</feature>
<gene>
    <name evidence="2" type="ORF">DERYTH_LOCUS26958</name>
</gene>
<accession>A0A9N9KAR9</accession>
<feature type="non-terminal residue" evidence="2">
    <location>
        <position position="1"/>
    </location>
</feature>
<comment type="caution">
    <text evidence="2">The sequence shown here is derived from an EMBL/GenBank/DDBJ whole genome shotgun (WGS) entry which is preliminary data.</text>
</comment>
<dbReference type="AlphaFoldDB" id="A0A9N9KAR9"/>
<reference evidence="2" key="1">
    <citation type="submission" date="2021-06" db="EMBL/GenBank/DDBJ databases">
        <authorList>
            <person name="Kallberg Y."/>
            <person name="Tangrot J."/>
            <person name="Rosling A."/>
        </authorList>
    </citation>
    <scope>NUCLEOTIDE SEQUENCE</scope>
    <source>
        <strain evidence="2">MA453B</strain>
    </source>
</reference>
<evidence type="ECO:0000256" key="1">
    <source>
        <dbReference type="SAM" id="MobiDB-lite"/>
    </source>
</evidence>
<organism evidence="2 3">
    <name type="scientific">Dentiscutata erythropus</name>
    <dbReference type="NCBI Taxonomy" id="1348616"/>
    <lineage>
        <taxon>Eukaryota</taxon>
        <taxon>Fungi</taxon>
        <taxon>Fungi incertae sedis</taxon>
        <taxon>Mucoromycota</taxon>
        <taxon>Glomeromycotina</taxon>
        <taxon>Glomeromycetes</taxon>
        <taxon>Diversisporales</taxon>
        <taxon>Gigasporaceae</taxon>
        <taxon>Dentiscutata</taxon>
    </lineage>
</organism>
<name>A0A9N9KAR9_9GLOM</name>
<proteinExistence type="predicted"/>
<feature type="non-terminal residue" evidence="2">
    <location>
        <position position="40"/>
    </location>
</feature>